<dbReference type="Proteomes" id="UP000037109">
    <property type="component" value="Unassembled WGS sequence"/>
</dbReference>
<gene>
    <name evidence="4" type="ORF">AF332_11370</name>
</gene>
<feature type="domain" description="ATP-dependent RecD2 DNA helicase SH3" evidence="3">
    <location>
        <begin position="556"/>
        <end position="630"/>
    </location>
</feature>
<feature type="domain" description="UvrD-like helicase C-terminal" evidence="1">
    <location>
        <begin position="647"/>
        <end position="694"/>
    </location>
</feature>
<dbReference type="RefSeq" id="WP_053434711.1">
    <property type="nucleotide sequence ID" value="NZ_LGUF01000007.1"/>
</dbReference>
<dbReference type="CDD" id="cd18809">
    <property type="entry name" value="SF1_C_RecD"/>
    <property type="match status" value="1"/>
</dbReference>
<sequence>MEEIIELKIVPVREFFHNNDYGIYVCETDEPNKVMLNKFHNNFSMKGNTFKLKLDKEYNAKLVEREDKKYGTYYEIVSIFENMPTGKDQQRGYLLSVLTEKQVNAIYKAYPDEDIIELFKTDKFDVNRVKGIGEKSYVKVRDKIIENLEFQQAFEFLSQYGVTNNLIIKLVKHFKSAGLLIKKMKENPYSITDISGIGYKKADTIAMSMGYDPSGEFRIDAAIEYVVEEESNKGNTYVTTDKLVFQVEDLISVAESLINNQIKNTSNLIVSGDRVALKKNYDAEKFISKKLKSILKNSSSLNFDVEKFILDQEEKRGIKLTDQQKSFFYNIKDHNVNLLVGYAGTGKSQLTALLIDLLEQLKIGYKLTSPTGKAAKVVSNYTNRTAETLHRAIGLGREGREDEIKYIEEEFVIVDETSMVDVQLCSKLLKKCNNENLRILFIGDDFQIASIGAGRLLYDLIQSNRIPTTKIDIVFRQKENSILDIATKIRQGKKFLNNSDEGIFKFSENCIVASVPQDKMEGGYKYYLKEMLNSFSSDEITITTPTKKSKLGTVEINKHTQESVNPNDGSKIEKQFGYDGVVFREGDLVINAKNTYRIQDIHSNEIDIVNGDVGKIIKIDLEEEEIWVDFDFATIPFDYAMLGQLLHCWSMTIHKMQGSSNKAICVIADKAHKFQLNANLLYTAVTRSVDYLVILSQASTINFALKKIASLQRDTFLGEFLREDGDA</sequence>
<feature type="domain" description="ATP-dependent RecD2 DNA helicase-like helix-hairpin-helix" evidence="2">
    <location>
        <begin position="147"/>
        <end position="237"/>
    </location>
</feature>
<evidence type="ECO:0000259" key="2">
    <source>
        <dbReference type="Pfam" id="PF14490"/>
    </source>
</evidence>
<evidence type="ECO:0000259" key="1">
    <source>
        <dbReference type="Pfam" id="PF13538"/>
    </source>
</evidence>
<dbReference type="PATRIC" id="fig|1459.3.peg.2432"/>
<evidence type="ECO:0000313" key="5">
    <source>
        <dbReference type="Proteomes" id="UP000037109"/>
    </source>
</evidence>
<keyword evidence="5" id="KW-1185">Reference proteome</keyword>
<name>A0A0M0GBZ3_SPOGL</name>
<dbReference type="InterPro" id="IPR027417">
    <property type="entry name" value="P-loop_NTPase"/>
</dbReference>
<dbReference type="AlphaFoldDB" id="A0A0M0GBZ3"/>
<dbReference type="InterPro" id="IPR027785">
    <property type="entry name" value="UvrD-like_helicase_C"/>
</dbReference>
<dbReference type="InterPro" id="IPR041451">
    <property type="entry name" value="RecD2_SH13"/>
</dbReference>
<dbReference type="OrthoDB" id="9803432at2"/>
<dbReference type="Pfam" id="PF13538">
    <property type="entry name" value="UvrD_C_2"/>
    <property type="match status" value="1"/>
</dbReference>
<protein>
    <submittedName>
        <fullName evidence="4">Uncharacterized protein</fullName>
    </submittedName>
</protein>
<dbReference type="STRING" id="1459.AF332_11370"/>
<accession>A0A0M0GBZ3</accession>
<dbReference type="Gene3D" id="3.40.50.300">
    <property type="entry name" value="P-loop containing nucleotide triphosphate hydrolases"/>
    <property type="match status" value="2"/>
</dbReference>
<dbReference type="CDD" id="cd17933">
    <property type="entry name" value="DEXSc_RecD-like"/>
    <property type="match status" value="1"/>
</dbReference>
<dbReference type="Pfam" id="PF13604">
    <property type="entry name" value="AAA_30"/>
    <property type="match status" value="1"/>
</dbReference>
<dbReference type="EMBL" id="LGUF01000007">
    <property type="protein sequence ID" value="KON87364.1"/>
    <property type="molecule type" value="Genomic_DNA"/>
</dbReference>
<dbReference type="SUPFAM" id="SSF52540">
    <property type="entry name" value="P-loop containing nucleoside triphosphate hydrolases"/>
    <property type="match status" value="2"/>
</dbReference>
<dbReference type="Gene3D" id="1.10.10.2220">
    <property type="match status" value="1"/>
</dbReference>
<dbReference type="InterPro" id="IPR029493">
    <property type="entry name" value="RecD2-like_HHH"/>
</dbReference>
<organism evidence="4 5">
    <name type="scientific">Sporosarcina globispora</name>
    <name type="common">Bacillus globisporus</name>
    <dbReference type="NCBI Taxonomy" id="1459"/>
    <lineage>
        <taxon>Bacteria</taxon>
        <taxon>Bacillati</taxon>
        <taxon>Bacillota</taxon>
        <taxon>Bacilli</taxon>
        <taxon>Bacillales</taxon>
        <taxon>Caryophanaceae</taxon>
        <taxon>Sporosarcina</taxon>
    </lineage>
</organism>
<dbReference type="PANTHER" id="PTHR47642">
    <property type="entry name" value="ATP-DEPENDENT DNA HELICASE"/>
    <property type="match status" value="1"/>
</dbReference>
<dbReference type="Pfam" id="PF18335">
    <property type="entry name" value="SH3_13"/>
    <property type="match status" value="1"/>
</dbReference>
<reference evidence="5" key="1">
    <citation type="submission" date="2015-07" db="EMBL/GenBank/DDBJ databases">
        <title>Fjat-10036 dsm4.</title>
        <authorList>
            <person name="Liu B."/>
            <person name="Wang J."/>
            <person name="Zhu Y."/>
            <person name="Liu G."/>
            <person name="Chen Q."/>
            <person name="Chen Z."/>
            <person name="Lan J."/>
            <person name="Che J."/>
            <person name="Ge C."/>
            <person name="Shi H."/>
            <person name="Pan Z."/>
            <person name="Liu X."/>
        </authorList>
    </citation>
    <scope>NUCLEOTIDE SEQUENCE [LARGE SCALE GENOMIC DNA]</scope>
    <source>
        <strain evidence="5">DSM 4</strain>
    </source>
</reference>
<dbReference type="Gene3D" id="2.30.30.940">
    <property type="match status" value="1"/>
</dbReference>
<evidence type="ECO:0000259" key="3">
    <source>
        <dbReference type="Pfam" id="PF18335"/>
    </source>
</evidence>
<proteinExistence type="predicted"/>
<comment type="caution">
    <text evidence="4">The sequence shown here is derived from an EMBL/GenBank/DDBJ whole genome shotgun (WGS) entry which is preliminary data.</text>
</comment>
<evidence type="ECO:0000313" key="4">
    <source>
        <dbReference type="EMBL" id="KON87364.1"/>
    </source>
</evidence>
<dbReference type="InterPro" id="IPR051055">
    <property type="entry name" value="PIF1_helicase"/>
</dbReference>
<dbReference type="Pfam" id="PF14490">
    <property type="entry name" value="HHH_RecD2"/>
    <property type="match status" value="1"/>
</dbReference>